<dbReference type="EMBL" id="JASCZI010212008">
    <property type="protein sequence ID" value="MED6197941.1"/>
    <property type="molecule type" value="Genomic_DNA"/>
</dbReference>
<gene>
    <name evidence="2" type="ORF">PIB30_061572</name>
</gene>
<dbReference type="InterPro" id="IPR040256">
    <property type="entry name" value="At4g02000-like"/>
</dbReference>
<reference evidence="2 3" key="1">
    <citation type="journal article" date="2023" name="Plants (Basel)">
        <title>Bridging the Gap: Combining Genomics and Transcriptomics Approaches to Understand Stylosanthes scabra, an Orphan Legume from the Brazilian Caatinga.</title>
        <authorList>
            <person name="Ferreira-Neto J.R.C."/>
            <person name="da Silva M.D."/>
            <person name="Binneck E."/>
            <person name="de Melo N.F."/>
            <person name="da Silva R.H."/>
            <person name="de Melo A.L.T.M."/>
            <person name="Pandolfi V."/>
            <person name="Bustamante F.O."/>
            <person name="Brasileiro-Vidal A.C."/>
            <person name="Benko-Iseppon A.M."/>
        </authorList>
    </citation>
    <scope>NUCLEOTIDE SEQUENCE [LARGE SCALE GENOMIC DNA]</scope>
    <source>
        <tissue evidence="2">Leaves</tissue>
    </source>
</reference>
<evidence type="ECO:0000313" key="3">
    <source>
        <dbReference type="Proteomes" id="UP001341840"/>
    </source>
</evidence>
<sequence length="242" mass="26629">MAAPAAEPLVDLSVLVPMKLHSMSFGDSQMRWNGNLEIKETEFINVPLWIQLWGVPEHCKTKSLAVKVGSSLGKVLDADLFQMRNGDERFLKVKVLLNVTMPLRRTLKIAEEGNSQVRNIASENQDKNEMEGGDKEGGADSQEVLQIKEKAITNLQIPFSAETSKCNFVVGSSGVRLEGRGKKRQSLKCLAKKGSSIHPVTGIKRISEENIDDISSKKQYRIDNSPSEKGEGATQQLAPQGL</sequence>
<evidence type="ECO:0008006" key="4">
    <source>
        <dbReference type="Google" id="ProtNLM"/>
    </source>
</evidence>
<comment type="caution">
    <text evidence="2">The sequence shown here is derived from an EMBL/GenBank/DDBJ whole genome shotgun (WGS) entry which is preliminary data.</text>
</comment>
<feature type="region of interest" description="Disordered" evidence="1">
    <location>
        <begin position="217"/>
        <end position="242"/>
    </location>
</feature>
<organism evidence="2 3">
    <name type="scientific">Stylosanthes scabra</name>
    <dbReference type="NCBI Taxonomy" id="79078"/>
    <lineage>
        <taxon>Eukaryota</taxon>
        <taxon>Viridiplantae</taxon>
        <taxon>Streptophyta</taxon>
        <taxon>Embryophyta</taxon>
        <taxon>Tracheophyta</taxon>
        <taxon>Spermatophyta</taxon>
        <taxon>Magnoliopsida</taxon>
        <taxon>eudicotyledons</taxon>
        <taxon>Gunneridae</taxon>
        <taxon>Pentapetalae</taxon>
        <taxon>rosids</taxon>
        <taxon>fabids</taxon>
        <taxon>Fabales</taxon>
        <taxon>Fabaceae</taxon>
        <taxon>Papilionoideae</taxon>
        <taxon>50 kb inversion clade</taxon>
        <taxon>dalbergioids sensu lato</taxon>
        <taxon>Dalbergieae</taxon>
        <taxon>Pterocarpus clade</taxon>
        <taxon>Stylosanthes</taxon>
    </lineage>
</organism>
<dbReference type="PANTHER" id="PTHR31286">
    <property type="entry name" value="GLYCINE-RICH CELL WALL STRUCTURAL PROTEIN 1.8-LIKE"/>
    <property type="match status" value="1"/>
</dbReference>
<feature type="compositionally biased region" description="Polar residues" evidence="1">
    <location>
        <begin position="232"/>
        <end position="242"/>
    </location>
</feature>
<dbReference type="PANTHER" id="PTHR31286:SF167">
    <property type="entry name" value="OS09G0268800 PROTEIN"/>
    <property type="match status" value="1"/>
</dbReference>
<proteinExistence type="predicted"/>
<feature type="compositionally biased region" description="Basic and acidic residues" evidence="1">
    <location>
        <begin position="124"/>
        <end position="138"/>
    </location>
</feature>
<feature type="region of interest" description="Disordered" evidence="1">
    <location>
        <begin position="119"/>
        <end position="139"/>
    </location>
</feature>
<evidence type="ECO:0000313" key="2">
    <source>
        <dbReference type="EMBL" id="MED6197941.1"/>
    </source>
</evidence>
<evidence type="ECO:0000256" key="1">
    <source>
        <dbReference type="SAM" id="MobiDB-lite"/>
    </source>
</evidence>
<keyword evidence="3" id="KW-1185">Reference proteome</keyword>
<protein>
    <recommendedName>
        <fullName evidence="4">DUF4283 domain-containing protein</fullName>
    </recommendedName>
</protein>
<name>A0ABU6XIP7_9FABA</name>
<accession>A0ABU6XIP7</accession>
<dbReference type="Proteomes" id="UP001341840">
    <property type="component" value="Unassembled WGS sequence"/>
</dbReference>